<comment type="pathway">
    <text evidence="1 11">Pyrimidine metabolism; UMP biosynthesis via de novo pathway; (S)-dihydroorotate from bicarbonate: step 1/3.</text>
</comment>
<feature type="active site" description="Nucleophile" evidence="11">
    <location>
        <position position="246"/>
    </location>
</feature>
<dbReference type="FunFam" id="3.50.30.20:FF:000001">
    <property type="entry name" value="Carbamoyl-phosphate synthase small chain"/>
    <property type="match status" value="1"/>
</dbReference>
<feature type="binding site" evidence="11">
    <location>
        <position position="288"/>
    </location>
    <ligand>
        <name>L-glutamine</name>
        <dbReference type="ChEBI" id="CHEBI:58359"/>
    </ligand>
</feature>
<keyword evidence="14" id="KW-1185">Reference proteome</keyword>
<dbReference type="PROSITE" id="PS51273">
    <property type="entry name" value="GATASE_TYPE_1"/>
    <property type="match status" value="1"/>
</dbReference>
<dbReference type="Gene3D" id="3.40.50.880">
    <property type="match status" value="1"/>
</dbReference>
<keyword evidence="6 11" id="KW-0067">ATP-binding</keyword>
<dbReference type="Proteomes" id="UP000287605">
    <property type="component" value="Unassembled WGS sequence"/>
</dbReference>
<dbReference type="GO" id="GO:0004088">
    <property type="term" value="F:carbamoyl-phosphate synthase (glutamine-hydrolyzing) activity"/>
    <property type="evidence" value="ECO:0007669"/>
    <property type="project" value="UniProtKB-UniRule"/>
</dbReference>
<evidence type="ECO:0000256" key="5">
    <source>
        <dbReference type="ARBA" id="ARBA00022741"/>
    </source>
</evidence>
<dbReference type="InterPro" id="IPR035686">
    <property type="entry name" value="CPSase_GATase1"/>
</dbReference>
<dbReference type="GO" id="GO:0006207">
    <property type="term" value="P:'de novo' pyrimidine nucleobase biosynthetic process"/>
    <property type="evidence" value="ECO:0007669"/>
    <property type="project" value="InterPro"/>
</dbReference>
<dbReference type="Gene3D" id="3.50.30.20">
    <property type="entry name" value="Carbamoyl-phosphate synthase small subunit, N-terminal domain"/>
    <property type="match status" value="1"/>
</dbReference>
<dbReference type="InterPro" id="IPR002474">
    <property type="entry name" value="CarbamoylP_synth_ssu_N"/>
</dbReference>
<evidence type="ECO:0000313" key="14">
    <source>
        <dbReference type="Proteomes" id="UP000287605"/>
    </source>
</evidence>
<dbReference type="EMBL" id="NGKA01000001">
    <property type="protein sequence ID" value="RSU15661.1"/>
    <property type="molecule type" value="Genomic_DNA"/>
</dbReference>
<evidence type="ECO:0000256" key="11">
    <source>
        <dbReference type="HAMAP-Rule" id="MF_01209"/>
    </source>
</evidence>
<evidence type="ECO:0000256" key="10">
    <source>
        <dbReference type="ARBA" id="ARBA00049285"/>
    </source>
</evidence>
<dbReference type="GO" id="GO:0006526">
    <property type="term" value="P:L-arginine biosynthetic process"/>
    <property type="evidence" value="ECO:0007669"/>
    <property type="project" value="UniProtKB-UniRule"/>
</dbReference>
<gene>
    <name evidence="11" type="primary">carA</name>
    <name evidence="13" type="ORF">CBF29_00880</name>
</gene>
<comment type="pathway">
    <text evidence="2 11">Amino-acid biosynthesis; L-arginine biosynthesis; carbamoyl phosphate from bicarbonate: step 1/1.</text>
</comment>
<evidence type="ECO:0000259" key="12">
    <source>
        <dbReference type="SMART" id="SM01097"/>
    </source>
</evidence>
<dbReference type="UniPathway" id="UPA00068">
    <property type="reaction ID" value="UER00171"/>
</dbReference>
<evidence type="ECO:0000256" key="3">
    <source>
        <dbReference type="ARBA" id="ARBA00007800"/>
    </source>
</evidence>
<dbReference type="SUPFAM" id="SSF52317">
    <property type="entry name" value="Class I glutamine amidotransferase-like"/>
    <property type="match status" value="1"/>
</dbReference>
<dbReference type="SMART" id="SM01097">
    <property type="entry name" value="CPSase_sm_chain"/>
    <property type="match status" value="1"/>
</dbReference>
<dbReference type="InterPro" id="IPR006274">
    <property type="entry name" value="CarbamoylP_synth_ssu"/>
</dbReference>
<comment type="subunit">
    <text evidence="11">Composed of two chains; the small (or glutamine) chain promotes the hydrolysis of glutamine to ammonia, which is used by the large (or ammonia) chain to synthesize carbamoyl phosphate. Tetramer of heterodimers (alpha,beta)4.</text>
</comment>
<name>A0A430B5S5_9ENTE</name>
<dbReference type="FunFam" id="3.40.50.880:FF:000029">
    <property type="entry name" value="Carbamoyl-phosphate synthase small chain"/>
    <property type="match status" value="1"/>
</dbReference>
<keyword evidence="11" id="KW-0028">Amino-acid biosynthesis</keyword>
<evidence type="ECO:0000256" key="9">
    <source>
        <dbReference type="ARBA" id="ARBA00048816"/>
    </source>
</evidence>
<dbReference type="PRINTS" id="PR00097">
    <property type="entry name" value="ANTSNTHASEII"/>
</dbReference>
<feature type="binding site" evidence="11">
    <location>
        <position position="45"/>
    </location>
    <ligand>
        <name>L-glutamine</name>
        <dbReference type="ChEBI" id="CHEBI:58359"/>
    </ligand>
</feature>
<comment type="caution">
    <text evidence="11">Lacks conserved residue(s) required for the propagation of feature annotation.</text>
</comment>
<accession>A0A430B5S5</accession>
<dbReference type="InterPro" id="IPR050472">
    <property type="entry name" value="Anth_synth/Amidotransfase"/>
</dbReference>
<dbReference type="NCBIfam" id="TIGR01368">
    <property type="entry name" value="CPSaseIIsmall"/>
    <property type="match status" value="1"/>
</dbReference>
<keyword evidence="11" id="KW-0055">Arginine biosynthesis</keyword>
<dbReference type="GO" id="GO:0004359">
    <property type="term" value="F:glutaminase activity"/>
    <property type="evidence" value="ECO:0007669"/>
    <property type="project" value="RHEA"/>
</dbReference>
<reference evidence="13 14" key="1">
    <citation type="submission" date="2017-05" db="EMBL/GenBank/DDBJ databases">
        <title>Vagococcus spp. assemblies.</title>
        <authorList>
            <person name="Gulvik C.A."/>
        </authorList>
    </citation>
    <scope>NUCLEOTIDE SEQUENCE [LARGE SCALE GENOMIC DNA]</scope>
    <source>
        <strain evidence="13 14">CCUG 51432</strain>
    </source>
</reference>
<evidence type="ECO:0000256" key="1">
    <source>
        <dbReference type="ARBA" id="ARBA00004812"/>
    </source>
</evidence>
<dbReference type="UniPathway" id="UPA00070">
    <property type="reaction ID" value="UER00115"/>
</dbReference>
<dbReference type="GO" id="GO:0044205">
    <property type="term" value="P:'de novo' UMP biosynthetic process"/>
    <property type="evidence" value="ECO:0007669"/>
    <property type="project" value="UniProtKB-UniRule"/>
</dbReference>
<keyword evidence="7 11" id="KW-0315">Glutamine amidotransferase</keyword>
<feature type="active site" evidence="11">
    <location>
        <position position="333"/>
    </location>
</feature>
<feature type="active site" evidence="11">
    <location>
        <position position="331"/>
    </location>
</feature>
<keyword evidence="5 11" id="KW-0547">Nucleotide-binding</keyword>
<sequence length="366" mass="39991">MKRLLLLEDGTVFEGEGFGSSNVSTGELVFTTGMTGYQEEISDPSFNGQIIVFTYPLIGNTGINRDDFESIEPSCHGVVVRELARRPSNWRSSVSLDEYLKQKDIPGIKGIDTRMLTKKIREKGTLKACIINGETDPAHALDQLKATVMSSKLVAEVSTTKPYPNPGLGKNVVVVDFGLKHSVLRELSRYQCQVTVVPYNTSAEDILNLAPDGVLLSNGPGNPENVPEALPLIQGIQGKVPLFGICLGHQLFALANGATAYKLPFGHRGSNHPVRDLETKTIDFTSQNHSYAISAQSLENTDLVVTHLEINDGSIEGLKHKTDPAFSVQFHPDAAPGPHDGQHVIGKFIKLMDTWKETSDAKKNRY</sequence>
<dbReference type="CDD" id="cd01744">
    <property type="entry name" value="GATase1_CPSase"/>
    <property type="match status" value="1"/>
</dbReference>
<evidence type="ECO:0000256" key="8">
    <source>
        <dbReference type="ARBA" id="ARBA00022975"/>
    </source>
</evidence>
<protein>
    <recommendedName>
        <fullName evidence="11">Carbamoyl phosphate synthase small chain</fullName>
        <ecNumber evidence="11">6.3.5.5</ecNumber>
    </recommendedName>
    <alternativeName>
        <fullName evidence="11">Carbamoyl phosphate synthetase glutamine chain</fullName>
    </alternativeName>
</protein>
<feature type="domain" description="Carbamoyl-phosphate synthase small subunit N-terminal" evidence="12">
    <location>
        <begin position="1"/>
        <end position="131"/>
    </location>
</feature>
<dbReference type="RefSeq" id="WP_126806294.1">
    <property type="nucleotide sequence ID" value="NZ_NGKA01000001.1"/>
</dbReference>
<dbReference type="Pfam" id="PF00988">
    <property type="entry name" value="CPSase_sm_chain"/>
    <property type="match status" value="1"/>
</dbReference>
<comment type="caution">
    <text evidence="13">The sequence shown here is derived from an EMBL/GenBank/DDBJ whole genome shotgun (WGS) entry which is preliminary data.</text>
</comment>
<feature type="binding site" evidence="11">
    <location>
        <position position="250"/>
    </location>
    <ligand>
        <name>L-glutamine</name>
        <dbReference type="ChEBI" id="CHEBI:58359"/>
    </ligand>
</feature>
<dbReference type="InterPro" id="IPR036480">
    <property type="entry name" value="CarbP_synth_ssu_N_sf"/>
</dbReference>
<organism evidence="13 14">
    <name type="scientific">Vagococcus elongatus</name>
    <dbReference type="NCBI Taxonomy" id="180344"/>
    <lineage>
        <taxon>Bacteria</taxon>
        <taxon>Bacillati</taxon>
        <taxon>Bacillota</taxon>
        <taxon>Bacilli</taxon>
        <taxon>Lactobacillales</taxon>
        <taxon>Enterococcaceae</taxon>
        <taxon>Vagococcus</taxon>
    </lineage>
</organism>
<feature type="region of interest" description="CPSase" evidence="11">
    <location>
        <begin position="1"/>
        <end position="170"/>
    </location>
</feature>
<feature type="binding site" evidence="11">
    <location>
        <position position="291"/>
    </location>
    <ligand>
        <name>L-glutamine</name>
        <dbReference type="ChEBI" id="CHEBI:58359"/>
    </ligand>
</feature>
<comment type="function">
    <text evidence="11">Small subunit of the glutamine-dependent carbamoyl phosphate synthetase (CPSase). CPSase catalyzes the formation of carbamoyl phosphate from the ammonia moiety of glutamine, carbonate, and phosphate donated by ATP, constituting the first step of 2 biosynthetic pathways, one leading to arginine and/or urea and the other to pyrimidine nucleotides. The small subunit (glutamine amidotransferase) binds and cleaves glutamine to supply the large subunit with the substrate ammonia.</text>
</comment>
<dbReference type="HAMAP" id="MF_01209">
    <property type="entry name" value="CPSase_S_chain"/>
    <property type="match status" value="1"/>
</dbReference>
<evidence type="ECO:0000313" key="13">
    <source>
        <dbReference type="EMBL" id="RSU15661.1"/>
    </source>
</evidence>
<dbReference type="Pfam" id="PF00117">
    <property type="entry name" value="GATase"/>
    <property type="match status" value="1"/>
</dbReference>
<evidence type="ECO:0000256" key="7">
    <source>
        <dbReference type="ARBA" id="ARBA00022962"/>
    </source>
</evidence>
<dbReference type="GO" id="GO:0006541">
    <property type="term" value="P:glutamine metabolic process"/>
    <property type="evidence" value="ECO:0007669"/>
    <property type="project" value="InterPro"/>
</dbReference>
<dbReference type="PANTHER" id="PTHR43418">
    <property type="entry name" value="MULTIFUNCTIONAL TRYPTOPHAN BIOSYNTHESIS PROTEIN-RELATED"/>
    <property type="match status" value="1"/>
</dbReference>
<dbReference type="PRINTS" id="PR00096">
    <property type="entry name" value="GATASE"/>
</dbReference>
<evidence type="ECO:0000256" key="2">
    <source>
        <dbReference type="ARBA" id="ARBA00005077"/>
    </source>
</evidence>
<feature type="binding site" evidence="11">
    <location>
        <position position="247"/>
    </location>
    <ligand>
        <name>L-glutamine</name>
        <dbReference type="ChEBI" id="CHEBI:58359"/>
    </ligand>
</feature>
<evidence type="ECO:0000256" key="4">
    <source>
        <dbReference type="ARBA" id="ARBA00022598"/>
    </source>
</evidence>
<comment type="catalytic activity">
    <reaction evidence="9 11">
        <text>hydrogencarbonate + L-glutamine + 2 ATP + H2O = carbamoyl phosphate + L-glutamate + 2 ADP + phosphate + 2 H(+)</text>
        <dbReference type="Rhea" id="RHEA:18633"/>
        <dbReference type="ChEBI" id="CHEBI:15377"/>
        <dbReference type="ChEBI" id="CHEBI:15378"/>
        <dbReference type="ChEBI" id="CHEBI:17544"/>
        <dbReference type="ChEBI" id="CHEBI:29985"/>
        <dbReference type="ChEBI" id="CHEBI:30616"/>
        <dbReference type="ChEBI" id="CHEBI:43474"/>
        <dbReference type="ChEBI" id="CHEBI:58228"/>
        <dbReference type="ChEBI" id="CHEBI:58359"/>
        <dbReference type="ChEBI" id="CHEBI:456216"/>
        <dbReference type="EC" id="6.3.5.5"/>
    </reaction>
</comment>
<dbReference type="PANTHER" id="PTHR43418:SF7">
    <property type="entry name" value="CARBAMOYL-PHOSPHATE SYNTHASE SMALL CHAIN"/>
    <property type="match status" value="1"/>
</dbReference>
<dbReference type="PRINTS" id="PR00099">
    <property type="entry name" value="CPSGATASE"/>
</dbReference>
<keyword evidence="4 11" id="KW-0436">Ligase</keyword>
<evidence type="ECO:0000256" key="6">
    <source>
        <dbReference type="ARBA" id="ARBA00022840"/>
    </source>
</evidence>
<feature type="binding site" evidence="11">
    <location>
        <position position="219"/>
    </location>
    <ligand>
        <name>L-glutamine</name>
        <dbReference type="ChEBI" id="CHEBI:58359"/>
    </ligand>
</feature>
<dbReference type="NCBIfam" id="NF009475">
    <property type="entry name" value="PRK12838.1"/>
    <property type="match status" value="1"/>
</dbReference>
<proteinExistence type="inferred from homology"/>
<comment type="catalytic activity">
    <reaction evidence="10 11">
        <text>L-glutamine + H2O = L-glutamate + NH4(+)</text>
        <dbReference type="Rhea" id="RHEA:15889"/>
        <dbReference type="ChEBI" id="CHEBI:15377"/>
        <dbReference type="ChEBI" id="CHEBI:28938"/>
        <dbReference type="ChEBI" id="CHEBI:29985"/>
        <dbReference type="ChEBI" id="CHEBI:58359"/>
    </reaction>
</comment>
<comment type="similarity">
    <text evidence="3 11">Belongs to the CarA family.</text>
</comment>
<dbReference type="AlphaFoldDB" id="A0A430B5S5"/>
<feature type="binding site" evidence="11">
    <location>
        <position position="221"/>
    </location>
    <ligand>
        <name>L-glutamine</name>
        <dbReference type="ChEBI" id="CHEBI:58359"/>
    </ligand>
</feature>
<dbReference type="OrthoDB" id="9804328at2"/>
<keyword evidence="8 11" id="KW-0665">Pyrimidine biosynthesis</keyword>
<dbReference type="SUPFAM" id="SSF52021">
    <property type="entry name" value="Carbamoyl phosphate synthetase, small subunit N-terminal domain"/>
    <property type="match status" value="1"/>
</dbReference>
<dbReference type="InterPro" id="IPR029062">
    <property type="entry name" value="Class_I_gatase-like"/>
</dbReference>
<dbReference type="InterPro" id="IPR017926">
    <property type="entry name" value="GATASE"/>
</dbReference>
<dbReference type="GO" id="GO:0005524">
    <property type="term" value="F:ATP binding"/>
    <property type="evidence" value="ECO:0007669"/>
    <property type="project" value="UniProtKB-UniRule"/>
</dbReference>
<dbReference type="EC" id="6.3.5.5" evidence="11"/>